<feature type="compositionally biased region" description="Low complexity" evidence="1">
    <location>
        <begin position="622"/>
        <end position="631"/>
    </location>
</feature>
<dbReference type="EMBL" id="JAADJZ010000040">
    <property type="protein sequence ID" value="KAF2864730.1"/>
    <property type="molecule type" value="Genomic_DNA"/>
</dbReference>
<protein>
    <submittedName>
        <fullName evidence="3">Uncharacterized protein</fullName>
    </submittedName>
</protein>
<reference evidence="3 4" key="1">
    <citation type="submission" date="2020-01" db="EMBL/GenBank/DDBJ databases">
        <authorList>
            <consortium name="DOE Joint Genome Institute"/>
            <person name="Haridas S."/>
            <person name="Albert R."/>
            <person name="Binder M."/>
            <person name="Bloem J."/>
            <person name="Labutti K."/>
            <person name="Salamov A."/>
            <person name="Andreopoulos B."/>
            <person name="Baker S.E."/>
            <person name="Barry K."/>
            <person name="Bills G."/>
            <person name="Bluhm B.H."/>
            <person name="Cannon C."/>
            <person name="Castanera R."/>
            <person name="Culley D.E."/>
            <person name="Daum C."/>
            <person name="Ezra D."/>
            <person name="Gonzalez J.B."/>
            <person name="Henrissat B."/>
            <person name="Kuo A."/>
            <person name="Liang C."/>
            <person name="Lipzen A."/>
            <person name="Lutzoni F."/>
            <person name="Magnuson J."/>
            <person name="Mondo S."/>
            <person name="Nolan M."/>
            <person name="Ohm R."/>
            <person name="Pangilinan J."/>
            <person name="Park H.-J.H."/>
            <person name="Ramirez L."/>
            <person name="Alfaro M."/>
            <person name="Sun H."/>
            <person name="Tritt A."/>
            <person name="Yoshinaga Y."/>
            <person name="Zwiers L.-H.L."/>
            <person name="Turgeon B.G."/>
            <person name="Goodwin S.B."/>
            <person name="Spatafora J.W."/>
            <person name="Crous P.W."/>
            <person name="Grigoriev I.V."/>
        </authorList>
    </citation>
    <scope>NUCLEOTIDE SEQUENCE [LARGE SCALE GENOMIC DNA]</scope>
    <source>
        <strain evidence="3 4">CBS 611.86</strain>
    </source>
</reference>
<organism evidence="3 4">
    <name type="scientific">Massariosphaeria phaeospora</name>
    <dbReference type="NCBI Taxonomy" id="100035"/>
    <lineage>
        <taxon>Eukaryota</taxon>
        <taxon>Fungi</taxon>
        <taxon>Dikarya</taxon>
        <taxon>Ascomycota</taxon>
        <taxon>Pezizomycotina</taxon>
        <taxon>Dothideomycetes</taxon>
        <taxon>Pleosporomycetidae</taxon>
        <taxon>Pleosporales</taxon>
        <taxon>Pleosporales incertae sedis</taxon>
        <taxon>Massariosphaeria</taxon>
    </lineage>
</organism>
<dbReference type="OrthoDB" id="3680786at2759"/>
<evidence type="ECO:0000256" key="2">
    <source>
        <dbReference type="SAM" id="SignalP"/>
    </source>
</evidence>
<feature type="chain" id="PRO_5028902575" evidence="2">
    <location>
        <begin position="19"/>
        <end position="767"/>
    </location>
</feature>
<comment type="caution">
    <text evidence="3">The sequence shown here is derived from an EMBL/GenBank/DDBJ whole genome shotgun (WGS) entry which is preliminary data.</text>
</comment>
<sequence>MFRLWLFVVSLCCQSVLSSAAASSTSATTGSVSATSSSVSATSSSVSATSSSVSATSSSVSATTTSTSGTISIKTQSKTAPGVERDAVPTFPIKNLQDYFPSSFNVPDATGRDVRLHPTGIFETFPASGIEISFGPDLLSDLSKAASQDSCQDPFSDACKQSVLQVLQEPGRRLQARTGILRPSRIQPLTLLLTLNWYLRVAWNMTYWNHHEPQPPPVFNPKAHIKVEDLERLGKVKGESKVVFETASDDTRKMTATITATSSSTAAAYPTVSVLTADIDDHKVGDLLIHFPEDTAERLSDFITQIGFGHHVCPHFRKASSAGQATSFDLIQLCPVEFARAGEYILEAAGKLGYLALINFNQPDLQLNKIRFKLEHLAVGVEALAYAAAKMPELQGYNTKVKSVLARTVFLTVLAASLHLDDLYNQRLALQDVYLAKTEFEIKDENDNDDDDEEEEEITCDIKADASPMSPGKYKGCRCVEWMKSYYPHQYPTSNWEAQGELLDMLVSDALQNSLSQLKPVCDSQKLVAVEIAWWNEQVALFCKEAKSLKQRNHFRTEAHSYTFAFNWVDVKEDCNFSCDEMFSRFNQSTPCRYNSHVMAESGMIQSSSGCGTVQYRVFQKPTPSSSSSSSSPPPPPPTPLPTRDIRYILKVHQEMERANSHIEWELFGDHNGLQLGGPSREGLVTGCSHPVKINVRDPTNIKKTVVDFSYLNVKGTIMSTGGTGLNWDDRLHWWKNYCAVHRDEAKWRPKNAGFERNFKCYFNDNP</sequence>
<dbReference type="Proteomes" id="UP000481861">
    <property type="component" value="Unassembled WGS sequence"/>
</dbReference>
<feature type="signal peptide" evidence="2">
    <location>
        <begin position="1"/>
        <end position="18"/>
    </location>
</feature>
<evidence type="ECO:0000313" key="3">
    <source>
        <dbReference type="EMBL" id="KAF2864730.1"/>
    </source>
</evidence>
<feature type="region of interest" description="Disordered" evidence="1">
    <location>
        <begin position="621"/>
        <end position="643"/>
    </location>
</feature>
<dbReference type="AlphaFoldDB" id="A0A7C8I4D9"/>
<evidence type="ECO:0000256" key="1">
    <source>
        <dbReference type="SAM" id="MobiDB-lite"/>
    </source>
</evidence>
<keyword evidence="4" id="KW-1185">Reference proteome</keyword>
<gene>
    <name evidence="3" type="ORF">BDV95DRAFT_600289</name>
</gene>
<feature type="compositionally biased region" description="Pro residues" evidence="1">
    <location>
        <begin position="632"/>
        <end position="641"/>
    </location>
</feature>
<keyword evidence="2" id="KW-0732">Signal</keyword>
<evidence type="ECO:0000313" key="4">
    <source>
        <dbReference type="Proteomes" id="UP000481861"/>
    </source>
</evidence>
<name>A0A7C8I4D9_9PLEO</name>
<accession>A0A7C8I4D9</accession>
<proteinExistence type="predicted"/>